<name>A0A182NYL4_9DIPT</name>
<reference evidence="1" key="2">
    <citation type="submission" date="2020-05" db="UniProtKB">
        <authorList>
            <consortium name="EnsemblMetazoa"/>
        </authorList>
    </citation>
    <scope>IDENTIFICATION</scope>
    <source>
        <strain evidence="1">WRAIR2</strain>
    </source>
</reference>
<accession>A0A182NYL4</accession>
<keyword evidence="2" id="KW-1185">Reference proteome</keyword>
<evidence type="ECO:0000313" key="1">
    <source>
        <dbReference type="EnsemblMetazoa" id="ADIR014909-PA"/>
    </source>
</evidence>
<organism evidence="1 2">
    <name type="scientific">Anopheles dirus</name>
    <dbReference type="NCBI Taxonomy" id="7168"/>
    <lineage>
        <taxon>Eukaryota</taxon>
        <taxon>Metazoa</taxon>
        <taxon>Ecdysozoa</taxon>
        <taxon>Arthropoda</taxon>
        <taxon>Hexapoda</taxon>
        <taxon>Insecta</taxon>
        <taxon>Pterygota</taxon>
        <taxon>Neoptera</taxon>
        <taxon>Endopterygota</taxon>
        <taxon>Diptera</taxon>
        <taxon>Nematocera</taxon>
        <taxon>Culicoidea</taxon>
        <taxon>Culicidae</taxon>
        <taxon>Anophelinae</taxon>
        <taxon>Anopheles</taxon>
    </lineage>
</organism>
<protein>
    <submittedName>
        <fullName evidence="1">Uncharacterized protein</fullName>
    </submittedName>
</protein>
<dbReference type="VEuPathDB" id="VectorBase:ADIR014909"/>
<dbReference type="Proteomes" id="UP000075884">
    <property type="component" value="Unassembled WGS sequence"/>
</dbReference>
<reference evidence="2" key="1">
    <citation type="submission" date="2013-03" db="EMBL/GenBank/DDBJ databases">
        <title>The Genome Sequence of Anopheles dirus WRAIR2.</title>
        <authorList>
            <consortium name="The Broad Institute Genomics Platform"/>
            <person name="Neafsey D.E."/>
            <person name="Walton C."/>
            <person name="Walker B."/>
            <person name="Young S.K."/>
            <person name="Zeng Q."/>
            <person name="Gargeya S."/>
            <person name="Fitzgerald M."/>
            <person name="Haas B."/>
            <person name="Abouelleil A."/>
            <person name="Allen A.W."/>
            <person name="Alvarado L."/>
            <person name="Arachchi H.M."/>
            <person name="Berlin A.M."/>
            <person name="Chapman S.B."/>
            <person name="Gainer-Dewar J."/>
            <person name="Goldberg J."/>
            <person name="Griggs A."/>
            <person name="Gujja S."/>
            <person name="Hansen M."/>
            <person name="Howarth C."/>
            <person name="Imamovic A."/>
            <person name="Ireland A."/>
            <person name="Larimer J."/>
            <person name="McCowan C."/>
            <person name="Murphy C."/>
            <person name="Pearson M."/>
            <person name="Poon T.W."/>
            <person name="Priest M."/>
            <person name="Roberts A."/>
            <person name="Saif S."/>
            <person name="Shea T."/>
            <person name="Sisk P."/>
            <person name="Sykes S."/>
            <person name="Wortman J."/>
            <person name="Nusbaum C."/>
            <person name="Birren B."/>
        </authorList>
    </citation>
    <scope>NUCLEOTIDE SEQUENCE [LARGE SCALE GENOMIC DNA]</scope>
    <source>
        <strain evidence="2">WRAIR2</strain>
    </source>
</reference>
<evidence type="ECO:0000313" key="2">
    <source>
        <dbReference type="Proteomes" id="UP000075884"/>
    </source>
</evidence>
<sequence length="18" mass="1721">MGAHQLIGVLVSSAAVPA</sequence>
<proteinExistence type="predicted"/>
<dbReference type="AlphaFoldDB" id="A0A182NYL4"/>
<dbReference type="EnsemblMetazoa" id="ADIR014909-RA">
    <property type="protein sequence ID" value="ADIR014909-PA"/>
    <property type="gene ID" value="ADIR014909"/>
</dbReference>